<evidence type="ECO:0000256" key="6">
    <source>
        <dbReference type="SAM" id="MobiDB-lite"/>
    </source>
</evidence>
<keyword evidence="8" id="KW-1185">Reference proteome</keyword>
<dbReference type="InterPro" id="IPR008521">
    <property type="entry name" value="Mg_trans_NIPA"/>
</dbReference>
<comment type="subcellular location">
    <subcellularLocation>
        <location evidence="1">Membrane</location>
        <topology evidence="1">Multi-pass membrane protein</topology>
    </subcellularLocation>
</comment>
<feature type="transmembrane region" description="Helical" evidence="7">
    <location>
        <begin position="40"/>
        <end position="60"/>
    </location>
</feature>
<evidence type="ECO:0000256" key="1">
    <source>
        <dbReference type="ARBA" id="ARBA00004141"/>
    </source>
</evidence>
<evidence type="ECO:0000313" key="8">
    <source>
        <dbReference type="Proteomes" id="UP000887561"/>
    </source>
</evidence>
<keyword evidence="5 7" id="KW-0472">Membrane</keyword>
<dbReference type="PANTHER" id="PTHR12570:SF92">
    <property type="entry name" value="SPICHTHYIN, ISOFORM B"/>
    <property type="match status" value="1"/>
</dbReference>
<protein>
    <submittedName>
        <fullName evidence="9">Magnesium transporter NIPA2</fullName>
    </submittedName>
</protein>
<name>A0A915M8L8_MELJA</name>
<feature type="transmembrane region" description="Helical" evidence="7">
    <location>
        <begin position="131"/>
        <end position="152"/>
    </location>
</feature>
<feature type="transmembrane region" description="Helical" evidence="7">
    <location>
        <begin position="237"/>
        <end position="257"/>
    </location>
</feature>
<evidence type="ECO:0000256" key="7">
    <source>
        <dbReference type="SAM" id="Phobius"/>
    </source>
</evidence>
<evidence type="ECO:0000256" key="3">
    <source>
        <dbReference type="ARBA" id="ARBA00022692"/>
    </source>
</evidence>
<evidence type="ECO:0000313" key="9">
    <source>
        <dbReference type="WBParaSite" id="scaffold3177_cov227.g6144"/>
    </source>
</evidence>
<dbReference type="GO" id="GO:0015095">
    <property type="term" value="F:magnesium ion transmembrane transporter activity"/>
    <property type="evidence" value="ECO:0007669"/>
    <property type="project" value="InterPro"/>
</dbReference>
<dbReference type="AlphaFoldDB" id="A0A915M8L8"/>
<proteinExistence type="inferred from homology"/>
<reference evidence="9" key="1">
    <citation type="submission" date="2022-11" db="UniProtKB">
        <authorList>
            <consortium name="WormBaseParasite"/>
        </authorList>
    </citation>
    <scope>IDENTIFICATION</scope>
</reference>
<feature type="transmembrane region" description="Helical" evidence="7">
    <location>
        <begin position="172"/>
        <end position="192"/>
    </location>
</feature>
<dbReference type="PANTHER" id="PTHR12570">
    <property type="match status" value="1"/>
</dbReference>
<dbReference type="InterPro" id="IPR037185">
    <property type="entry name" value="EmrE-like"/>
</dbReference>
<feature type="region of interest" description="Disordered" evidence="6">
    <location>
        <begin position="296"/>
        <end position="328"/>
    </location>
</feature>
<evidence type="ECO:0000256" key="5">
    <source>
        <dbReference type="ARBA" id="ARBA00023136"/>
    </source>
</evidence>
<feature type="compositionally biased region" description="Polar residues" evidence="6">
    <location>
        <begin position="308"/>
        <end position="318"/>
    </location>
</feature>
<feature type="transmembrane region" description="Helical" evidence="7">
    <location>
        <begin position="199"/>
        <end position="217"/>
    </location>
</feature>
<keyword evidence="4 7" id="KW-1133">Transmembrane helix</keyword>
<organism evidence="8 9">
    <name type="scientific">Meloidogyne javanica</name>
    <name type="common">Root-knot nematode worm</name>
    <dbReference type="NCBI Taxonomy" id="6303"/>
    <lineage>
        <taxon>Eukaryota</taxon>
        <taxon>Metazoa</taxon>
        <taxon>Ecdysozoa</taxon>
        <taxon>Nematoda</taxon>
        <taxon>Chromadorea</taxon>
        <taxon>Rhabditida</taxon>
        <taxon>Tylenchina</taxon>
        <taxon>Tylenchomorpha</taxon>
        <taxon>Tylenchoidea</taxon>
        <taxon>Meloidogynidae</taxon>
        <taxon>Meloidogyninae</taxon>
        <taxon>Meloidogyne</taxon>
        <taxon>Meloidogyne incognita group</taxon>
    </lineage>
</organism>
<dbReference type="WBParaSite" id="scaffold3177_cov227.g6144">
    <property type="protein sequence ID" value="scaffold3177_cov227.g6144"/>
    <property type="gene ID" value="scaffold3177_cov227.g6144"/>
</dbReference>
<dbReference type="Proteomes" id="UP000887561">
    <property type="component" value="Unplaced"/>
</dbReference>
<dbReference type="Pfam" id="PF05653">
    <property type="entry name" value="Mg_trans_NIPA"/>
    <property type="match status" value="1"/>
</dbReference>
<dbReference type="SUPFAM" id="SSF103481">
    <property type="entry name" value="Multidrug resistance efflux transporter EmrE"/>
    <property type="match status" value="1"/>
</dbReference>
<evidence type="ECO:0000256" key="2">
    <source>
        <dbReference type="ARBA" id="ARBA00007230"/>
    </source>
</evidence>
<dbReference type="GO" id="GO:0016020">
    <property type="term" value="C:membrane"/>
    <property type="evidence" value="ECO:0007669"/>
    <property type="project" value="UniProtKB-SubCell"/>
</dbReference>
<sequence>MLNDAASSKISLMEEPQVSVAVNNNLLEHKNGGGDNLVDFYIGLGLAISSSIFIGSSFIIKKKALIKLASVSGDYAQRASEGGYGYLKEWLWWMGVITMGIGEACNFAAYAFAPAITAVLSSRMLKERLNLLGKIGCAICLLGSTSIVIHSPKEEEVSSMRELAEKMRDPVFITYVAVVFAITLVFVFYAAPRYGHTNILVYISICSLIGSLSVISVKGLGLAIKESITTKEQFTNWLTWFWLIAVLSCISIQLVYLNKSLDIYNTSMMQLFRDIEIGSIKRFRLLCSTNQYVRNSSQHQQQREHNRSPTGSVTSSISRVDAVMSEVG</sequence>
<evidence type="ECO:0000256" key="4">
    <source>
        <dbReference type="ARBA" id="ARBA00022989"/>
    </source>
</evidence>
<accession>A0A915M8L8</accession>
<comment type="similarity">
    <text evidence="2">Belongs to the NIPA family.</text>
</comment>
<keyword evidence="3 7" id="KW-0812">Transmembrane</keyword>